<evidence type="ECO:0000313" key="1">
    <source>
        <dbReference type="EMBL" id="MFD1044936.1"/>
    </source>
</evidence>
<reference evidence="2" key="1">
    <citation type="journal article" date="2019" name="Int. J. Syst. Evol. Microbiol.">
        <title>The Global Catalogue of Microorganisms (GCM) 10K type strain sequencing project: providing services to taxonomists for standard genome sequencing and annotation.</title>
        <authorList>
            <consortium name="The Broad Institute Genomics Platform"/>
            <consortium name="The Broad Institute Genome Sequencing Center for Infectious Disease"/>
            <person name="Wu L."/>
            <person name="Ma J."/>
        </authorList>
    </citation>
    <scope>NUCLEOTIDE SEQUENCE [LARGE SCALE GENOMIC DNA]</scope>
    <source>
        <strain evidence="2">JCM 31486</strain>
    </source>
</reference>
<organism evidence="1 2">
    <name type="scientific">Kibdelosporangium lantanae</name>
    <dbReference type="NCBI Taxonomy" id="1497396"/>
    <lineage>
        <taxon>Bacteria</taxon>
        <taxon>Bacillati</taxon>
        <taxon>Actinomycetota</taxon>
        <taxon>Actinomycetes</taxon>
        <taxon>Pseudonocardiales</taxon>
        <taxon>Pseudonocardiaceae</taxon>
        <taxon>Kibdelosporangium</taxon>
    </lineage>
</organism>
<proteinExistence type="predicted"/>
<sequence>MLQSYTPGTAARRLLADVFSLVSAALASAPDAATWDYRPGHNDGGGKLFKQYDHKTIDIKKWAQCELIANQTTGV</sequence>
<dbReference type="EMBL" id="JBHTIS010000165">
    <property type="protein sequence ID" value="MFD1044936.1"/>
    <property type="molecule type" value="Genomic_DNA"/>
</dbReference>
<feature type="non-terminal residue" evidence="1">
    <location>
        <position position="75"/>
    </location>
</feature>
<name>A0ABW3M4K5_9PSEU</name>
<dbReference type="Proteomes" id="UP001597045">
    <property type="component" value="Unassembled WGS sequence"/>
</dbReference>
<gene>
    <name evidence="1" type="ORF">ACFQ1S_04660</name>
</gene>
<evidence type="ECO:0000313" key="2">
    <source>
        <dbReference type="Proteomes" id="UP001597045"/>
    </source>
</evidence>
<protein>
    <submittedName>
        <fullName evidence="1">Uncharacterized protein</fullName>
    </submittedName>
</protein>
<keyword evidence="2" id="KW-1185">Reference proteome</keyword>
<accession>A0ABW3M4K5</accession>
<comment type="caution">
    <text evidence="1">The sequence shown here is derived from an EMBL/GenBank/DDBJ whole genome shotgun (WGS) entry which is preliminary data.</text>
</comment>